<name>A0A918J3X9_9FLAO</name>
<gene>
    <name evidence="1" type="ORF">GCM10007383_32420</name>
</gene>
<proteinExistence type="predicted"/>
<accession>A0A918J3X9</accession>
<evidence type="ECO:0000313" key="2">
    <source>
        <dbReference type="Proteomes" id="UP000634668"/>
    </source>
</evidence>
<sequence>MPDSVILKGFAILDTIQLKSVDELVKELQQIPGLKEIGVGNELLSFRLKGGPTMLIKLKEFSSLTKGGTASTAFPPLMILNTIKEDSKANVVGADRGENRQNKKALVLAPYAWEFGQTDDPLIPLKKLPKNRNYKGGVNYKANKTKTQQNITLEDYLSFNDYDVVHLGTHRAEICNLMGYEVETTSNCHSYISSGITYKKEDRQELIDYIKNKNIRGISFSPGELFFIPEFFASAYPNVNNKLFILSACQLGQRGDLEITFNQILQNAQLFYWHNTVFAEDALKAFSFMYDRMLEYGETAPLAFENTPYQLKENLRTYENDEKRGDSIEVNTYLKMATKGNAMHIIEPVSFLDSKTKKELQEGVVYPFEGILEDEVAEEASFTIEFLGYTTQEIEAEGMTFSLNVDGNTVLDHVSFLPNTDPYDNIEVESGKNNKTTIVTFKGVNLKKDLQKNSTVKLEALFHLSEENYGVQIINVSTGSSDMRIVMKSPDGTINMFFDADNYGLKMTHPAENATLYSDEEGYIYMNAPGKGWMKTKLTQMFSAMAKHAPIDIDFMALETKKGSVMHKIAAFAGEITISRLET</sequence>
<organism evidence="1 2">
    <name type="scientific">Arenibacter certesii</name>
    <dbReference type="NCBI Taxonomy" id="228955"/>
    <lineage>
        <taxon>Bacteria</taxon>
        <taxon>Pseudomonadati</taxon>
        <taxon>Bacteroidota</taxon>
        <taxon>Flavobacteriia</taxon>
        <taxon>Flavobacteriales</taxon>
        <taxon>Flavobacteriaceae</taxon>
        <taxon>Arenibacter</taxon>
    </lineage>
</organism>
<dbReference type="EMBL" id="BMWP01000027">
    <property type="protein sequence ID" value="GGW45539.1"/>
    <property type="molecule type" value="Genomic_DNA"/>
</dbReference>
<keyword evidence="2" id="KW-1185">Reference proteome</keyword>
<reference evidence="1" key="1">
    <citation type="journal article" date="2014" name="Int. J. Syst. Evol. Microbiol.">
        <title>Complete genome sequence of Corynebacterium casei LMG S-19264T (=DSM 44701T), isolated from a smear-ripened cheese.</title>
        <authorList>
            <consortium name="US DOE Joint Genome Institute (JGI-PGF)"/>
            <person name="Walter F."/>
            <person name="Albersmeier A."/>
            <person name="Kalinowski J."/>
            <person name="Ruckert C."/>
        </authorList>
    </citation>
    <scope>NUCLEOTIDE SEQUENCE</scope>
    <source>
        <strain evidence="1">KCTC 12113</strain>
    </source>
</reference>
<dbReference type="Proteomes" id="UP000634668">
    <property type="component" value="Unassembled WGS sequence"/>
</dbReference>
<reference evidence="1" key="2">
    <citation type="submission" date="2020-09" db="EMBL/GenBank/DDBJ databases">
        <authorList>
            <person name="Sun Q."/>
            <person name="Kim S."/>
        </authorList>
    </citation>
    <scope>NUCLEOTIDE SEQUENCE</scope>
    <source>
        <strain evidence="1">KCTC 12113</strain>
    </source>
</reference>
<protein>
    <submittedName>
        <fullName evidence="1">Uncharacterized protein</fullName>
    </submittedName>
</protein>
<dbReference type="AlphaFoldDB" id="A0A918J3X9"/>
<evidence type="ECO:0000313" key="1">
    <source>
        <dbReference type="EMBL" id="GGW45539.1"/>
    </source>
</evidence>
<comment type="caution">
    <text evidence="1">The sequence shown here is derived from an EMBL/GenBank/DDBJ whole genome shotgun (WGS) entry which is preliminary data.</text>
</comment>